<sequence length="70" mass="7948">MVSYYAVWKPHHIEQAGGKDKFLNKRNEIIGKIMLMHIDTHSTIGDMVNGDVTSPCTLPMSSYKVYFSTN</sequence>
<accession>A0AB33J0P7</accession>
<evidence type="ECO:0000313" key="1">
    <source>
        <dbReference type="EMBL" id="BFO75543.1"/>
    </source>
</evidence>
<dbReference type="AlphaFoldDB" id="A0AB33J0P7"/>
<gene>
    <name evidence="1" type="ORF">GTC17259_05930</name>
</gene>
<name>A0AB33J0P7_9BACT</name>
<reference evidence="1" key="1">
    <citation type="submission" date="2024-07" db="EMBL/GenBank/DDBJ databases">
        <title>Complete genome sequence of Prevotella sp. YM-2024 GTC17259.</title>
        <authorList>
            <person name="Hayashi M."/>
            <person name="Muto Y."/>
            <person name="Tanaka K."/>
            <person name="Niwa H."/>
        </authorList>
    </citation>
    <scope>NUCLEOTIDE SEQUENCE</scope>
    <source>
        <strain evidence="1">GTC17259</strain>
    </source>
</reference>
<dbReference type="EMBL" id="AP035787">
    <property type="protein sequence ID" value="BFO75543.1"/>
    <property type="molecule type" value="Genomic_DNA"/>
</dbReference>
<protein>
    <submittedName>
        <fullName evidence="1">Uncharacterized protein</fullName>
    </submittedName>
</protein>
<organism evidence="1">
    <name type="scientific">Prevotella sp. GTC17259</name>
    <dbReference type="NCBI Taxonomy" id="3236795"/>
    <lineage>
        <taxon>Bacteria</taxon>
        <taxon>Pseudomonadati</taxon>
        <taxon>Bacteroidota</taxon>
        <taxon>Bacteroidia</taxon>
        <taxon>Bacteroidales</taxon>
        <taxon>Prevotellaceae</taxon>
        <taxon>Prevotella</taxon>
    </lineage>
</organism>
<proteinExistence type="predicted"/>